<dbReference type="Pfam" id="PF01814">
    <property type="entry name" value="Hemerythrin"/>
    <property type="match status" value="1"/>
</dbReference>
<comment type="caution">
    <text evidence="5">The sequence shown here is derived from an EMBL/GenBank/DDBJ whole genome shotgun (WGS) entry which is preliminary data.</text>
</comment>
<evidence type="ECO:0000256" key="3">
    <source>
        <dbReference type="ARBA" id="ARBA00023004"/>
    </source>
</evidence>
<comment type="similarity">
    <text evidence="1">Belongs to the hemerythrin family.</text>
</comment>
<dbReference type="GO" id="GO:0046872">
    <property type="term" value="F:metal ion binding"/>
    <property type="evidence" value="ECO:0007669"/>
    <property type="project" value="UniProtKB-KW"/>
</dbReference>
<organism evidence="5 6">
    <name type="scientific">Roseomonas genomospecies 6</name>
    <dbReference type="NCBI Taxonomy" id="214106"/>
    <lineage>
        <taxon>Bacteria</taxon>
        <taxon>Pseudomonadati</taxon>
        <taxon>Pseudomonadota</taxon>
        <taxon>Alphaproteobacteria</taxon>
        <taxon>Acetobacterales</taxon>
        <taxon>Roseomonadaceae</taxon>
        <taxon>Roseomonas</taxon>
    </lineage>
</organism>
<keyword evidence="6" id="KW-1185">Reference proteome</keyword>
<keyword evidence="3" id="KW-0408">Iron</keyword>
<dbReference type="SUPFAM" id="SSF47188">
    <property type="entry name" value="Hemerythrin-like"/>
    <property type="match status" value="1"/>
</dbReference>
<dbReference type="Proteomes" id="UP000480854">
    <property type="component" value="Unassembled WGS sequence"/>
</dbReference>
<gene>
    <name evidence="5" type="ORF">DS843_16310</name>
</gene>
<dbReference type="NCBIfam" id="TIGR02481">
    <property type="entry name" value="hemeryth_dom"/>
    <property type="match status" value="1"/>
</dbReference>
<dbReference type="CDD" id="cd12107">
    <property type="entry name" value="Hemerythrin"/>
    <property type="match status" value="1"/>
</dbReference>
<dbReference type="EMBL" id="QOKW01000012">
    <property type="protein sequence ID" value="KAA0679500.1"/>
    <property type="molecule type" value="Genomic_DNA"/>
</dbReference>
<dbReference type="InterPro" id="IPR035938">
    <property type="entry name" value="Hemerythrin-like_sf"/>
</dbReference>
<sequence>MTADAYLIPIAWSASFESGMPELDEEHRVLATLYNDLVRALTRRTSLILRHEFFETVETAAAAHFGNEERLLRKLGGTDVLNHINSHSRFLDDIARLRLAAAEEHALHDAAHVLRRWLIEHFHEDQVLFKALRFHGKAPPD</sequence>
<dbReference type="OrthoDB" id="7305302at2"/>
<reference evidence="5 6" key="1">
    <citation type="submission" date="2018-07" db="EMBL/GenBank/DDBJ databases">
        <title>Genome sequence of Azospirillum sp. ATCC 49961.</title>
        <authorList>
            <person name="Sant'Anna F.H."/>
            <person name="Baldani J.I."/>
            <person name="Zilli J.E."/>
            <person name="Reis V.M."/>
            <person name="Hartmann A."/>
            <person name="Cruz L."/>
            <person name="de Souza E.M."/>
            <person name="de Oliveira Pedrosa F."/>
            <person name="Passaglia L.M.P."/>
        </authorList>
    </citation>
    <scope>NUCLEOTIDE SEQUENCE [LARGE SCALE GENOMIC DNA]</scope>
    <source>
        <strain evidence="5 6">ATCC 49961</strain>
    </source>
</reference>
<evidence type="ECO:0000313" key="6">
    <source>
        <dbReference type="Proteomes" id="UP000480854"/>
    </source>
</evidence>
<dbReference type="PANTHER" id="PTHR37164">
    <property type="entry name" value="BACTERIOHEMERYTHRIN"/>
    <property type="match status" value="1"/>
</dbReference>
<dbReference type="AlphaFoldDB" id="A0A9W7NII9"/>
<evidence type="ECO:0000256" key="1">
    <source>
        <dbReference type="ARBA" id="ARBA00010587"/>
    </source>
</evidence>
<dbReference type="RefSeq" id="WP_149469951.1">
    <property type="nucleotide sequence ID" value="NZ_QOKW01000012.1"/>
</dbReference>
<dbReference type="InterPro" id="IPR050669">
    <property type="entry name" value="Hemerythrin"/>
</dbReference>
<protein>
    <recommendedName>
        <fullName evidence="4">Hemerythrin-like domain-containing protein</fullName>
    </recommendedName>
</protein>
<feature type="domain" description="Hemerythrin-like" evidence="4">
    <location>
        <begin position="22"/>
        <end position="132"/>
    </location>
</feature>
<dbReference type="InterPro" id="IPR012312">
    <property type="entry name" value="Hemerythrin-like"/>
</dbReference>
<evidence type="ECO:0000313" key="5">
    <source>
        <dbReference type="EMBL" id="KAA0679500.1"/>
    </source>
</evidence>
<keyword evidence="2" id="KW-0479">Metal-binding</keyword>
<dbReference type="InterPro" id="IPR012827">
    <property type="entry name" value="Hemerythrin_metal-bd"/>
</dbReference>
<evidence type="ECO:0000256" key="2">
    <source>
        <dbReference type="ARBA" id="ARBA00022723"/>
    </source>
</evidence>
<evidence type="ECO:0000259" key="4">
    <source>
        <dbReference type="Pfam" id="PF01814"/>
    </source>
</evidence>
<dbReference type="Gene3D" id="1.20.120.50">
    <property type="entry name" value="Hemerythrin-like"/>
    <property type="match status" value="1"/>
</dbReference>
<dbReference type="PANTHER" id="PTHR37164:SF1">
    <property type="entry name" value="BACTERIOHEMERYTHRIN"/>
    <property type="match status" value="1"/>
</dbReference>
<accession>A0A9W7NII9</accession>
<name>A0A9W7NII9_9PROT</name>
<proteinExistence type="inferred from homology"/>